<feature type="compositionally biased region" description="Basic and acidic residues" evidence="16">
    <location>
        <begin position="76"/>
        <end position="88"/>
    </location>
</feature>
<proteinExistence type="inferred from homology"/>
<comment type="catalytic activity">
    <reaction evidence="1">
        <text>Thiol-dependent hydrolysis of ester, thioester, amide, peptide and isopeptide bonds formed by the C-terminal Gly of ubiquitin (a 76-residue protein attached to proteins as an intracellular targeting signal).</text>
        <dbReference type="EC" id="3.4.19.12"/>
    </reaction>
</comment>
<dbReference type="PROSITE" id="PS00028">
    <property type="entry name" value="ZINC_FINGER_C2H2_1"/>
    <property type="match status" value="2"/>
</dbReference>
<keyword evidence="15" id="KW-0175">Coiled coil</keyword>
<protein>
    <recommendedName>
        <fullName evidence="5">Zinc finger-containing ubiquitin peptidase 1</fullName>
        <ecNumber evidence="4">3.4.19.12</ecNumber>
    </recommendedName>
    <alternativeName>
        <fullName evidence="13">Lys-63-specific deubiquitinase ZUFSP</fullName>
    </alternativeName>
    <alternativeName>
        <fullName evidence="12">Zinc finger with UFM1-specific peptidase domain protein</fullName>
    </alternativeName>
</protein>
<dbReference type="AlphaFoldDB" id="A0A8J6FV47"/>
<dbReference type="PANTHER" id="PTHR24403">
    <property type="entry name" value="ZINC FINGER PROTEIN"/>
    <property type="match status" value="1"/>
</dbReference>
<evidence type="ECO:0000256" key="3">
    <source>
        <dbReference type="ARBA" id="ARBA00011274"/>
    </source>
</evidence>
<keyword evidence="6" id="KW-0479">Metal-binding</keyword>
<dbReference type="InterPro" id="IPR050688">
    <property type="entry name" value="Zinc_finger/UBP_domain"/>
</dbReference>
<gene>
    <name evidence="18" type="ORF">GDO78_001352</name>
</gene>
<feature type="non-terminal residue" evidence="18">
    <location>
        <position position="1"/>
    </location>
</feature>
<feature type="domain" description="C2H2-type" evidence="17">
    <location>
        <begin position="4"/>
        <end position="25"/>
    </location>
</feature>
<comment type="function">
    <text evidence="14">Deubiquitinase with endodeubiquitinase activity that specifically interacts with and cleaves 'Lys-63'-linked long polyubiquitin chains. Shows only weak activity against 'Lys-11' and 'Lys-48'-linked chains. Plays an important role in genome stability pathways, functioning to prevent spontaneous DNA damage and also promote cellular survival in response to exogenous DNA damage. Modulates the ubiquitination status of replication protein A (RPA) complex proteins in response to replication stress.</text>
</comment>
<feature type="region of interest" description="Disordered" evidence="16">
    <location>
        <begin position="58"/>
        <end position="88"/>
    </location>
</feature>
<evidence type="ECO:0000256" key="11">
    <source>
        <dbReference type="ARBA" id="ARBA00022990"/>
    </source>
</evidence>
<keyword evidence="11" id="KW-0007">Acetylation</keyword>
<keyword evidence="8" id="KW-0863">Zinc-finger</keyword>
<reference evidence="18" key="1">
    <citation type="thesis" date="2020" institute="ProQuest LLC" country="789 East Eisenhower Parkway, Ann Arbor, MI, USA">
        <title>Comparative Genomics and Chromosome Evolution.</title>
        <authorList>
            <person name="Mudd A.B."/>
        </authorList>
    </citation>
    <scope>NUCLEOTIDE SEQUENCE</scope>
    <source>
        <strain evidence="18">HN-11 Male</strain>
        <tissue evidence="18">Kidney and liver</tissue>
    </source>
</reference>
<keyword evidence="7" id="KW-0677">Repeat</keyword>
<evidence type="ECO:0000256" key="9">
    <source>
        <dbReference type="ARBA" id="ARBA00022801"/>
    </source>
</evidence>
<dbReference type="EMBL" id="WNTK01000001">
    <property type="protein sequence ID" value="KAG9493395.1"/>
    <property type="molecule type" value="Genomic_DNA"/>
</dbReference>
<dbReference type="GO" id="GO:0008270">
    <property type="term" value="F:zinc ion binding"/>
    <property type="evidence" value="ECO:0007669"/>
    <property type="project" value="UniProtKB-KW"/>
</dbReference>
<organism evidence="18 19">
    <name type="scientific">Eleutherodactylus coqui</name>
    <name type="common">Puerto Rican coqui</name>
    <dbReference type="NCBI Taxonomy" id="57060"/>
    <lineage>
        <taxon>Eukaryota</taxon>
        <taxon>Metazoa</taxon>
        <taxon>Chordata</taxon>
        <taxon>Craniata</taxon>
        <taxon>Vertebrata</taxon>
        <taxon>Euteleostomi</taxon>
        <taxon>Amphibia</taxon>
        <taxon>Batrachia</taxon>
        <taxon>Anura</taxon>
        <taxon>Neobatrachia</taxon>
        <taxon>Hyloidea</taxon>
        <taxon>Eleutherodactylidae</taxon>
        <taxon>Eleutherodactylinae</taxon>
        <taxon>Eleutherodactylus</taxon>
        <taxon>Eleutherodactylus</taxon>
    </lineage>
</organism>
<evidence type="ECO:0000256" key="15">
    <source>
        <dbReference type="SAM" id="Coils"/>
    </source>
</evidence>
<keyword evidence="10" id="KW-0862">Zinc</keyword>
<comment type="caution">
    <text evidence="18">The sequence shown here is derived from an EMBL/GenBank/DDBJ whole genome shotgun (WGS) entry which is preliminary data.</text>
</comment>
<keyword evidence="9" id="KW-0378">Hydrolase</keyword>
<keyword evidence="19" id="KW-1185">Reference proteome</keyword>
<evidence type="ECO:0000256" key="13">
    <source>
        <dbReference type="ARBA" id="ARBA00031481"/>
    </source>
</evidence>
<dbReference type="GO" id="GO:0004843">
    <property type="term" value="F:cysteine-type deubiquitinase activity"/>
    <property type="evidence" value="ECO:0007669"/>
    <property type="project" value="UniProtKB-EC"/>
</dbReference>
<evidence type="ECO:0000313" key="19">
    <source>
        <dbReference type="Proteomes" id="UP000770717"/>
    </source>
</evidence>
<evidence type="ECO:0000256" key="12">
    <source>
        <dbReference type="ARBA" id="ARBA00029662"/>
    </source>
</evidence>
<evidence type="ECO:0000256" key="10">
    <source>
        <dbReference type="ARBA" id="ARBA00022833"/>
    </source>
</evidence>
<evidence type="ECO:0000313" key="18">
    <source>
        <dbReference type="EMBL" id="KAG9493394.1"/>
    </source>
</evidence>
<dbReference type="Gene3D" id="3.30.160.60">
    <property type="entry name" value="Classic Zinc Finger"/>
    <property type="match status" value="2"/>
</dbReference>
<dbReference type="GO" id="GO:0010468">
    <property type="term" value="P:regulation of gene expression"/>
    <property type="evidence" value="ECO:0007669"/>
    <property type="project" value="TreeGrafter"/>
</dbReference>
<dbReference type="PANTHER" id="PTHR24403:SF67">
    <property type="entry name" value="FI01116P-RELATED"/>
    <property type="match status" value="1"/>
</dbReference>
<evidence type="ECO:0000256" key="16">
    <source>
        <dbReference type="SAM" id="MobiDB-lite"/>
    </source>
</evidence>
<evidence type="ECO:0000256" key="1">
    <source>
        <dbReference type="ARBA" id="ARBA00000707"/>
    </source>
</evidence>
<accession>A0A8J6FV47</accession>
<dbReference type="Gene3D" id="3.90.70.130">
    <property type="match status" value="1"/>
</dbReference>
<comment type="similarity">
    <text evidence="2">Belongs to the peptidase C78 family. ZUFSP subfamily.</text>
</comment>
<evidence type="ECO:0000256" key="6">
    <source>
        <dbReference type="ARBA" id="ARBA00022723"/>
    </source>
</evidence>
<evidence type="ECO:0000256" key="8">
    <source>
        <dbReference type="ARBA" id="ARBA00022771"/>
    </source>
</evidence>
<dbReference type="InterPro" id="IPR012462">
    <property type="entry name" value="UFSP1/2_DUB_cat"/>
</dbReference>
<dbReference type="InterPro" id="IPR013087">
    <property type="entry name" value="Znf_C2H2_type"/>
</dbReference>
<dbReference type="EMBL" id="WNTK01000001">
    <property type="protein sequence ID" value="KAG9493394.1"/>
    <property type="molecule type" value="Genomic_DNA"/>
</dbReference>
<dbReference type="Proteomes" id="UP000770717">
    <property type="component" value="Unassembled WGS sequence"/>
</dbReference>
<dbReference type="EC" id="3.4.19.12" evidence="4"/>
<dbReference type="OrthoDB" id="288987at2759"/>
<evidence type="ECO:0000256" key="7">
    <source>
        <dbReference type="ARBA" id="ARBA00022737"/>
    </source>
</evidence>
<dbReference type="GO" id="GO:0005634">
    <property type="term" value="C:nucleus"/>
    <property type="evidence" value="ECO:0007669"/>
    <property type="project" value="TreeGrafter"/>
</dbReference>
<dbReference type="SMART" id="SM00355">
    <property type="entry name" value="ZnF_C2H2"/>
    <property type="match status" value="4"/>
</dbReference>
<evidence type="ECO:0000256" key="2">
    <source>
        <dbReference type="ARBA" id="ARBA00010469"/>
    </source>
</evidence>
<evidence type="ECO:0000259" key="17">
    <source>
        <dbReference type="PROSITE" id="PS00028"/>
    </source>
</evidence>
<feature type="domain" description="C2H2-type" evidence="17">
    <location>
        <begin position="190"/>
        <end position="210"/>
    </location>
</feature>
<sequence>MLVCDICTQEVPSEDDMKSHLLVVHVEQDGCCPLCTVAGLTYDELSNHVHTAHADTWEPQAADGVREGPNSSSSVVRKEHVEGNHRTAEGWKLPVGRKENKEQFGRKADGIPRNGDFIRALPAPKDFGFGSATVMEDNPPPQASAEDLVPCPFCGEATTSIDKLELHVELEHPDLLASPNKGNAKQQYECPMCSLVCANDNLLEEHVNLHLEENYHTAKVTSDSVLARQLQAEEDQQRRVEESEREKEEFQKLQRQFGLDNSGGYRQQSVRNLERAVARGRMDPMEYHLHKAEMLESLATGVDDGRTRTSGVLEALYQYYNTAGPEVRRVWLCSPLNHFSSSAGDTGWGCGFRNFQMLFSSILLSDAYKDFLQDYRYIPCIPKIQELIEDAWKEGFDPHGASHFNGKLQGTRAWIGACEIFCLLTSLRLKCQVLDFHTPSGPSGTHPLLFEWVQNYYASDTRGAEGKIVRTSKPAIYLQHQG</sequence>
<evidence type="ECO:0000256" key="5">
    <source>
        <dbReference type="ARBA" id="ARBA00021993"/>
    </source>
</evidence>
<evidence type="ECO:0000256" key="14">
    <source>
        <dbReference type="ARBA" id="ARBA00045669"/>
    </source>
</evidence>
<feature type="coiled-coil region" evidence="15">
    <location>
        <begin position="226"/>
        <end position="253"/>
    </location>
</feature>
<name>A0A8J6FV47_ELECQ</name>
<dbReference type="Pfam" id="PF07910">
    <property type="entry name" value="Peptidase_C78"/>
    <property type="match status" value="1"/>
</dbReference>
<evidence type="ECO:0000256" key="4">
    <source>
        <dbReference type="ARBA" id="ARBA00012759"/>
    </source>
</evidence>
<comment type="subunit">
    <text evidence="3">Interacts with RPA1 and RPA2.</text>
</comment>